<feature type="compositionally biased region" description="Polar residues" evidence="2">
    <location>
        <begin position="1632"/>
        <end position="1644"/>
    </location>
</feature>
<evidence type="ECO:0000256" key="2">
    <source>
        <dbReference type="SAM" id="MobiDB-lite"/>
    </source>
</evidence>
<feature type="transmembrane region" description="Helical" evidence="3">
    <location>
        <begin position="1938"/>
        <end position="1956"/>
    </location>
</feature>
<feature type="compositionally biased region" description="Low complexity" evidence="2">
    <location>
        <begin position="1258"/>
        <end position="1274"/>
    </location>
</feature>
<feature type="compositionally biased region" description="Polar residues" evidence="2">
    <location>
        <begin position="570"/>
        <end position="583"/>
    </location>
</feature>
<dbReference type="InParanoid" id="S8EHE2"/>
<feature type="compositionally biased region" description="Basic and acidic residues" evidence="2">
    <location>
        <begin position="371"/>
        <end position="387"/>
    </location>
</feature>
<evidence type="ECO:0000256" key="3">
    <source>
        <dbReference type="SAM" id="Phobius"/>
    </source>
</evidence>
<dbReference type="eggNOG" id="ENOG502S8VV">
    <property type="taxonomic scope" value="Eukaryota"/>
</dbReference>
<feature type="coiled-coil region" evidence="1">
    <location>
        <begin position="1316"/>
        <end position="1403"/>
    </location>
</feature>
<keyword evidence="3" id="KW-1133">Transmembrane helix</keyword>
<feature type="region of interest" description="Disordered" evidence="2">
    <location>
        <begin position="558"/>
        <end position="597"/>
    </location>
</feature>
<feature type="compositionally biased region" description="Polar residues" evidence="2">
    <location>
        <begin position="1182"/>
        <end position="1197"/>
    </location>
</feature>
<keyword evidence="3" id="KW-0472">Membrane</keyword>
<proteinExistence type="predicted"/>
<feature type="compositionally biased region" description="Polar residues" evidence="2">
    <location>
        <begin position="893"/>
        <end position="916"/>
    </location>
</feature>
<organism evidence="4 5">
    <name type="scientific">Fomitopsis schrenkii</name>
    <name type="common">Brown rot fungus</name>
    <dbReference type="NCBI Taxonomy" id="2126942"/>
    <lineage>
        <taxon>Eukaryota</taxon>
        <taxon>Fungi</taxon>
        <taxon>Dikarya</taxon>
        <taxon>Basidiomycota</taxon>
        <taxon>Agaricomycotina</taxon>
        <taxon>Agaricomycetes</taxon>
        <taxon>Polyporales</taxon>
        <taxon>Fomitopsis</taxon>
    </lineage>
</organism>
<feature type="region of interest" description="Disordered" evidence="2">
    <location>
        <begin position="506"/>
        <end position="542"/>
    </location>
</feature>
<feature type="region of interest" description="Disordered" evidence="2">
    <location>
        <begin position="185"/>
        <end position="426"/>
    </location>
</feature>
<feature type="compositionally biased region" description="Acidic residues" evidence="2">
    <location>
        <begin position="249"/>
        <end position="261"/>
    </location>
</feature>
<feature type="compositionally biased region" description="Low complexity" evidence="2">
    <location>
        <begin position="1060"/>
        <end position="1092"/>
    </location>
</feature>
<feature type="compositionally biased region" description="Polar residues" evidence="2">
    <location>
        <begin position="714"/>
        <end position="723"/>
    </location>
</feature>
<feature type="region of interest" description="Disordered" evidence="2">
    <location>
        <begin position="1132"/>
        <end position="1162"/>
    </location>
</feature>
<feature type="compositionally biased region" description="Low complexity" evidence="2">
    <location>
        <begin position="865"/>
        <end position="892"/>
    </location>
</feature>
<feature type="region of interest" description="Disordered" evidence="2">
    <location>
        <begin position="1891"/>
        <end position="1911"/>
    </location>
</feature>
<evidence type="ECO:0000313" key="4">
    <source>
        <dbReference type="EMBL" id="EPT03658.1"/>
    </source>
</evidence>
<feature type="compositionally biased region" description="Basic residues" evidence="2">
    <location>
        <begin position="359"/>
        <end position="370"/>
    </location>
</feature>
<feature type="region of interest" description="Disordered" evidence="2">
    <location>
        <begin position="1965"/>
        <end position="1984"/>
    </location>
</feature>
<feature type="compositionally biased region" description="Basic and acidic residues" evidence="2">
    <location>
        <begin position="396"/>
        <end position="413"/>
    </location>
</feature>
<feature type="region of interest" description="Disordered" evidence="2">
    <location>
        <begin position="127"/>
        <end position="148"/>
    </location>
</feature>
<keyword evidence="1" id="KW-0175">Coiled coil</keyword>
<dbReference type="STRING" id="743788.S8EHE2"/>
<feature type="region of interest" description="Disordered" evidence="2">
    <location>
        <begin position="1615"/>
        <end position="1644"/>
    </location>
</feature>
<feature type="compositionally biased region" description="Pro residues" evidence="2">
    <location>
        <begin position="1784"/>
        <end position="1798"/>
    </location>
</feature>
<feature type="compositionally biased region" description="Basic and acidic residues" evidence="2">
    <location>
        <begin position="1897"/>
        <end position="1909"/>
    </location>
</feature>
<feature type="region of interest" description="Disordered" evidence="2">
    <location>
        <begin position="1060"/>
        <end position="1101"/>
    </location>
</feature>
<feature type="region of interest" description="Disordered" evidence="2">
    <location>
        <begin position="617"/>
        <end position="771"/>
    </location>
</feature>
<name>S8EHE2_FOMSC</name>
<feature type="region of interest" description="Disordered" evidence="2">
    <location>
        <begin position="823"/>
        <end position="842"/>
    </location>
</feature>
<feature type="transmembrane region" description="Helical" evidence="3">
    <location>
        <begin position="32"/>
        <end position="51"/>
    </location>
</feature>
<feature type="compositionally biased region" description="Basic and acidic residues" evidence="2">
    <location>
        <begin position="127"/>
        <end position="140"/>
    </location>
</feature>
<dbReference type="EMBL" id="KE504129">
    <property type="protein sequence ID" value="EPT03658.1"/>
    <property type="molecule type" value="Genomic_DNA"/>
</dbReference>
<dbReference type="OrthoDB" id="2670688at2759"/>
<feature type="coiled-coil region" evidence="1">
    <location>
        <begin position="1493"/>
        <end position="1520"/>
    </location>
</feature>
<feature type="region of interest" description="Disordered" evidence="2">
    <location>
        <begin position="1732"/>
        <end position="1857"/>
    </location>
</feature>
<evidence type="ECO:0000256" key="1">
    <source>
        <dbReference type="SAM" id="Coils"/>
    </source>
</evidence>
<gene>
    <name evidence="4" type="ORF">FOMPIDRAFT_1035277</name>
</gene>
<dbReference type="HOGENOM" id="CLU_234214_0_0_1"/>
<evidence type="ECO:0000313" key="5">
    <source>
        <dbReference type="Proteomes" id="UP000015241"/>
    </source>
</evidence>
<reference evidence="4 5" key="1">
    <citation type="journal article" date="2012" name="Science">
        <title>The Paleozoic origin of enzymatic lignin decomposition reconstructed from 31 fungal genomes.</title>
        <authorList>
            <person name="Floudas D."/>
            <person name="Binder M."/>
            <person name="Riley R."/>
            <person name="Barry K."/>
            <person name="Blanchette R.A."/>
            <person name="Henrissat B."/>
            <person name="Martinez A.T."/>
            <person name="Otillar R."/>
            <person name="Spatafora J.W."/>
            <person name="Yadav J.S."/>
            <person name="Aerts A."/>
            <person name="Benoit I."/>
            <person name="Boyd A."/>
            <person name="Carlson A."/>
            <person name="Copeland A."/>
            <person name="Coutinho P.M."/>
            <person name="de Vries R.P."/>
            <person name="Ferreira P."/>
            <person name="Findley K."/>
            <person name="Foster B."/>
            <person name="Gaskell J."/>
            <person name="Glotzer D."/>
            <person name="Gorecki P."/>
            <person name="Heitman J."/>
            <person name="Hesse C."/>
            <person name="Hori C."/>
            <person name="Igarashi K."/>
            <person name="Jurgens J.A."/>
            <person name="Kallen N."/>
            <person name="Kersten P."/>
            <person name="Kohler A."/>
            <person name="Kuees U."/>
            <person name="Kumar T.K.A."/>
            <person name="Kuo A."/>
            <person name="LaButti K."/>
            <person name="Larrondo L.F."/>
            <person name="Lindquist E."/>
            <person name="Ling A."/>
            <person name="Lombard V."/>
            <person name="Lucas S."/>
            <person name="Lundell T."/>
            <person name="Martin R."/>
            <person name="McLaughlin D.J."/>
            <person name="Morgenstern I."/>
            <person name="Morin E."/>
            <person name="Murat C."/>
            <person name="Nagy L.G."/>
            <person name="Nolan M."/>
            <person name="Ohm R.A."/>
            <person name="Patyshakuliyeva A."/>
            <person name="Rokas A."/>
            <person name="Ruiz-Duenas F.J."/>
            <person name="Sabat G."/>
            <person name="Salamov A."/>
            <person name="Samejima M."/>
            <person name="Schmutz J."/>
            <person name="Slot J.C."/>
            <person name="St John F."/>
            <person name="Stenlid J."/>
            <person name="Sun H."/>
            <person name="Sun S."/>
            <person name="Syed K."/>
            <person name="Tsang A."/>
            <person name="Wiebenga A."/>
            <person name="Young D."/>
            <person name="Pisabarro A."/>
            <person name="Eastwood D.C."/>
            <person name="Martin F."/>
            <person name="Cullen D."/>
            <person name="Grigoriev I.V."/>
            <person name="Hibbett D.S."/>
        </authorList>
    </citation>
    <scope>NUCLEOTIDE SEQUENCE</scope>
    <source>
        <strain evidence="5">FP-58527</strain>
    </source>
</reference>
<feature type="region of interest" description="Disordered" evidence="2">
    <location>
        <begin position="783"/>
        <end position="802"/>
    </location>
</feature>
<feature type="compositionally biased region" description="Polar residues" evidence="2">
    <location>
        <begin position="669"/>
        <end position="684"/>
    </location>
</feature>
<keyword evidence="3" id="KW-0812">Transmembrane</keyword>
<accession>S8EHE2</accession>
<feature type="compositionally biased region" description="Low complexity" evidence="2">
    <location>
        <begin position="948"/>
        <end position="968"/>
    </location>
</feature>
<feature type="region of interest" description="Disordered" evidence="2">
    <location>
        <begin position="1182"/>
        <end position="1207"/>
    </location>
</feature>
<keyword evidence="5" id="KW-1185">Reference proteome</keyword>
<dbReference type="Proteomes" id="UP000015241">
    <property type="component" value="Unassembled WGS sequence"/>
</dbReference>
<protein>
    <submittedName>
        <fullName evidence="4">Uncharacterized protein</fullName>
    </submittedName>
</protein>
<feature type="compositionally biased region" description="Polar residues" evidence="2">
    <location>
        <begin position="969"/>
        <end position="988"/>
    </location>
</feature>
<feature type="compositionally biased region" description="Low complexity" evidence="2">
    <location>
        <begin position="685"/>
        <end position="713"/>
    </location>
</feature>
<feature type="region of interest" description="Disordered" evidence="2">
    <location>
        <begin position="1257"/>
        <end position="1276"/>
    </location>
</feature>
<sequence>MVVDHSDILGGYLQTAPPTPYKAWMAENPNTTAAVAVVFSLLSYFVFIPAFSRWQDRRYRKALRRRYGIPDDDERPFPIAYRAARARMDEGSEDGSCEAVEQLEDGHLPLPPHRVHPDAPMLVRRRKDGEDVAASHEPEVPRSATHAPYVSQYDPTQVVYNAWQNGPSATLAGEALVRDHIQMPPQRPPVTSATILPGMLNDDTRKSASPLALKTHGKHARDDDETEQPEKKSRLAGATPQVDEGVFIDGDEVQDDMDVDVELSQPKRGAKRQANADEDEGIEHVRESGRDKRARKVSHEQVPEQSDEEMAEAPAENGDGVTEMVPLQRGKKRDRDEAGSTFGGDESVIDEAESDDGRKSRRRRKRRTMAKKLDDSARGQKRTRGDASEESDEEPDRPKRRDTRSQRGVRDLDIFDAPLSNDPLCKGRRIGEQWEVNGIHYQVGPNGQRLRQELVKRSRTRFPMPKDSAHPDRRANIDVYIEAWLTDEDYQSAKEHGDLAWQDSSISGTPATPGDVSDFPSGKSLLWAASSTPESPAPQRGPFRQSIVTNIGLRLDPFGPSHLAPRRRVTSLTQATQSVATSPEPSPSKPAVTKTYSKWEKQDLEAAAMTKLRERRLTERQLYPLPRPSPTAPAPAKEAPKNFFSLAPSSNPSATAATSSAQPASTSSIPNFFNNAGKTAATTSAQPPQGNAHPQAAPAAPAANSFSFAKPASTMPSSVNAPSANPFGNAGNTTQPPANPAANSAPKSAFSFAPSSTSAPAQKPAAGIATSSTPSLLARLGPQVQDPSATRPQANLPAAGSTASAAPLKFSFTQPSAPAASSSTLQSAFAQPSTPASAAPANAPAAASNMNAAPATFSFGFTGGAQPASATPSAAPASSVPAASSAPAASGATNQGSAFSFNFAKPSNPTGQTSSDAPKPFGGFSMPGQPTTSTAGAGAKTPAAFGFGAPTSSSTHAGSSAFGGSSAANNMSTTTPSKPTGFSAFSTPTANPASTNAFGGNTTTPSSAAAPKSAFSFGVTGGNAAFGSTGASSTQHSAPSPFGAMAAAAATAAASTAHGQSKPSFSFNFAPAPSNPSAATSNPPAAGPAAAPVFGATSQPTPNPFNLGNANTSSAAPSAFNFGATRTCTMLSDTTSATPRPRPPAKARRLPSVQFPSFPPPPYAAAPSLDQVLAAVNAVTEQPLSPGDSRSSLLPTSDTDEWVHEKSPEELSELLVKAEELIRSRETELGLTSTIIKGLYQDNIELKTKHETLLSRLPSSPAGTAPTSPIAPTPNRILSPAYTDAALPRSPDYADAALRMPPPRHTRRISVTPSDLTHLADQNAELLDKLERLEAESARADQAGKRRLRKLEREIQLLQEELEETQAKEAELEQARAAAGVSEEEAQRRKEEREERVRVFREKAGSSGESADTAVDLEEIKDFAPPSESRWPTKVRVPSASTVTQFSGSSHTEVEKPVFLPLDLPEPDAASTTRTRLRFLSTRAPSGAESAIVSQLLHKIRELEETNAQISKEQQLTEDRLRSAQWDSESIRRVYDCLDGVDGVELEVVAEDSVEGESPTRLRRMASGGTIKFSSLRRSIHQDLSKLHETEDLDVFASGISGDMRSTVRSALTQKHAPPHKSRKSVVGLFDSGQSTPSSVTESRTPFFSPAAASASPALGSELGDLSTWSIAATDGQDPASPALDSGVQTPFPGAMGRTLGSELGSECGDDWGTGTMNYHLRTTSLYGIVGPDSREPSASPSFVFPALDDSGEAVSAPEREDWGSEAGPSTPPRVPGLQLVIEPPTPTPPDNASPPKKPASVRQKRLSQTVRSRTHRWLEGRFSPQPTSSPPSRSPESIRRRPQAAASRSKARSGLESELTIDDMFDEAAWDVSRMQITARRRISDANIAGADDGEEMKGRRAGSRDADASAVQVRPDTTGVLAAEPQGRVTRFVLELWLWLQFTVVILVFLYAMARRGPKSVLEEADRRRGRSVDLTSHREPW</sequence>
<feature type="compositionally biased region" description="Basic and acidic residues" evidence="2">
    <location>
        <begin position="282"/>
        <end position="302"/>
    </location>
</feature>
<feature type="compositionally biased region" description="Low complexity" evidence="2">
    <location>
        <begin position="645"/>
        <end position="668"/>
    </location>
</feature>
<feature type="region of interest" description="Disordered" evidence="2">
    <location>
        <begin position="865"/>
        <end position="988"/>
    </location>
</feature>
<feature type="compositionally biased region" description="Low complexity" evidence="2">
    <location>
        <begin position="740"/>
        <end position="761"/>
    </location>
</feature>